<feature type="transmembrane region" description="Helical" evidence="1">
    <location>
        <begin position="972"/>
        <end position="998"/>
    </location>
</feature>
<dbReference type="GO" id="GO:0005886">
    <property type="term" value="C:plasma membrane"/>
    <property type="evidence" value="ECO:0007669"/>
    <property type="project" value="TreeGrafter"/>
</dbReference>
<keyword evidence="1" id="KW-0812">Transmembrane</keyword>
<dbReference type="InterPro" id="IPR027463">
    <property type="entry name" value="AcrB_DN_DC_subdom"/>
</dbReference>
<accession>A0A1C0TVC6</accession>
<feature type="transmembrane region" description="Helical" evidence="1">
    <location>
        <begin position="428"/>
        <end position="448"/>
    </location>
</feature>
<dbReference type="InterPro" id="IPR001036">
    <property type="entry name" value="Acrflvin-R"/>
</dbReference>
<organism evidence="2 3">
    <name type="scientific">Pseudoalteromonas luteoviolacea</name>
    <dbReference type="NCBI Taxonomy" id="43657"/>
    <lineage>
        <taxon>Bacteria</taxon>
        <taxon>Pseudomonadati</taxon>
        <taxon>Pseudomonadota</taxon>
        <taxon>Gammaproteobacteria</taxon>
        <taxon>Alteromonadales</taxon>
        <taxon>Pseudoalteromonadaceae</taxon>
        <taxon>Pseudoalteromonas</taxon>
    </lineage>
</organism>
<gene>
    <name evidence="2" type="ORF">A7985_04860</name>
</gene>
<dbReference type="PRINTS" id="PR00702">
    <property type="entry name" value="ACRIFLAVINRP"/>
</dbReference>
<feature type="transmembrane region" description="Helical" evidence="1">
    <location>
        <begin position="895"/>
        <end position="923"/>
    </location>
</feature>
<dbReference type="Gene3D" id="3.30.70.1320">
    <property type="entry name" value="Multidrug efflux transporter AcrB pore domain like"/>
    <property type="match status" value="1"/>
</dbReference>
<comment type="caution">
    <text evidence="2">The sequence shown here is derived from an EMBL/GenBank/DDBJ whole genome shotgun (WGS) entry which is preliminary data.</text>
</comment>
<protein>
    <submittedName>
        <fullName evidence="2">Multidrug efflux protein</fullName>
    </submittedName>
</protein>
<dbReference type="PANTHER" id="PTHR32063:SF14">
    <property type="entry name" value="BLL4319 PROTEIN"/>
    <property type="match status" value="1"/>
</dbReference>
<evidence type="ECO:0000313" key="2">
    <source>
        <dbReference type="EMBL" id="OCQ23277.1"/>
    </source>
</evidence>
<reference evidence="3" key="1">
    <citation type="submission" date="2016-07" db="EMBL/GenBank/DDBJ databases">
        <authorList>
            <person name="Florea S."/>
            <person name="Webb J.S."/>
            <person name="Jaromczyk J."/>
            <person name="Schardl C.L."/>
        </authorList>
    </citation>
    <scope>NUCLEOTIDE SEQUENCE [LARGE SCALE GENOMIC DNA]</scope>
    <source>
        <strain evidence="3">IPB1</strain>
    </source>
</reference>
<dbReference type="SUPFAM" id="SSF82714">
    <property type="entry name" value="Multidrug efflux transporter AcrB TolC docking domain, DN and DC subdomains"/>
    <property type="match status" value="2"/>
</dbReference>
<keyword evidence="1" id="KW-1133">Transmembrane helix</keyword>
<sequence>MDLFVKRPILAIVLSIVILLSGVLAATKISVSQFPTIESTSLIISTQYNGVSAQTVQGFVTDPIERVAMTVPGVDFVDSTTIAGSSTVTAWLKLNQNSTDAMAELNSRLSQIKYELPAGAEDPAVTVSRVDRPGATFYLDVDAPDLSRAELTDFLSRKITPLLSGINGVQKVDLEGARNPAMRVWLDPIKMTAFNIGSNEVFEAMQSNNVVASLGRAQNEAHEIDFLSNATMKTVHDFEMMIIKQFDGGVIRLRDIARVEKGEDRGRIDARINQRQTIYLSVYALPGANEIEIGDALYTQLDQINASLPEGIKINISFDGTLYMRDALQEIFTTLLETVVLVGVVILFLMGSFRSAIVPLVTIPISILGSIAVILMLGFSLNLLTILAIVLSVGLVVDDAIVVVENVARHMRQGQSRLSAALISSRELFSPIVAMTITLAVVYAPIGFVSGLTGALFKEFAFTLAIAVFISGIVAVTLSPVMSAFVLHEGGKESKFTRRVNLYFDRVGRLYRQALKASFGYKVQIVFASIVLSCMMVPFYLYSAKELAPVEDQSSVYIVSDAPPASTLAYGTEYMSKAVDALSQNQGVEAIWQIIRPGNAFSGINFVDFEQREDSVQAMLPTLYGQLSQISGIKVFPVLPMPLPTAGQFDVELVVQSQDSYEEMLNYAYQLVGAAYETNMFLFVDTDLKVDRVLAHIEFNHQQLADLGLNVSSVVNQVSSLLSEQAVNRFDADGRAYRVIPMVEHHERRFAEAALGLHIKLPSGELVQLSSVATIKEVVGPRKMGKFNQQNAFRILGGVAPGVTAEHALQALESKAHSILPDGYSLNYAGNSRQLKKQGNSFLVTLSVAILVVYLVLAVQFNSFRSPLVILLGSVPLAISGAMSFSFFNLTSMNIYAQIGLITLVGLIAKNGILITEFANELLMQGKSKSEAIIEGAVVRLRPILMTTAATVLGHFPLVMVSGAGAEARNSIGIILVAGMLIGTVFTLFVLPTIYMLLTKNVQQDTKENTQFISAHQ</sequence>
<dbReference type="Gene3D" id="1.20.1640.10">
    <property type="entry name" value="Multidrug efflux transporter AcrB transmembrane domain"/>
    <property type="match status" value="2"/>
</dbReference>
<dbReference type="PANTHER" id="PTHR32063">
    <property type="match status" value="1"/>
</dbReference>
<feature type="transmembrane region" description="Helical" evidence="1">
    <location>
        <begin position="842"/>
        <end position="861"/>
    </location>
</feature>
<keyword evidence="1" id="KW-0472">Membrane</keyword>
<name>A0A1C0TVC6_9GAMM</name>
<dbReference type="RefSeq" id="WP_065789301.1">
    <property type="nucleotide sequence ID" value="NZ_MAUJ01000001.1"/>
</dbReference>
<evidence type="ECO:0000313" key="3">
    <source>
        <dbReference type="Proteomes" id="UP000093366"/>
    </source>
</evidence>
<feature type="transmembrane region" description="Helical" evidence="1">
    <location>
        <begin position="383"/>
        <end position="407"/>
    </location>
</feature>
<feature type="transmembrane region" description="Helical" evidence="1">
    <location>
        <begin position="357"/>
        <end position="377"/>
    </location>
</feature>
<feature type="transmembrane region" description="Helical" evidence="1">
    <location>
        <begin position="331"/>
        <end position="350"/>
    </location>
</feature>
<dbReference type="SUPFAM" id="SSF82866">
    <property type="entry name" value="Multidrug efflux transporter AcrB transmembrane domain"/>
    <property type="match status" value="2"/>
</dbReference>
<feature type="transmembrane region" description="Helical" evidence="1">
    <location>
        <begin position="868"/>
        <end position="889"/>
    </location>
</feature>
<dbReference type="Gene3D" id="3.30.70.1440">
    <property type="entry name" value="Multidrug efflux transporter AcrB pore domain"/>
    <property type="match status" value="1"/>
</dbReference>
<dbReference type="Gene3D" id="3.30.2090.10">
    <property type="entry name" value="Multidrug efflux transporter AcrB TolC docking domain, DN and DC subdomains"/>
    <property type="match status" value="2"/>
</dbReference>
<dbReference type="Gene3D" id="3.30.70.1430">
    <property type="entry name" value="Multidrug efflux transporter AcrB pore domain"/>
    <property type="match status" value="2"/>
</dbReference>
<feature type="transmembrane region" description="Helical" evidence="1">
    <location>
        <begin position="944"/>
        <end position="966"/>
    </location>
</feature>
<dbReference type="Pfam" id="PF00873">
    <property type="entry name" value="ACR_tran"/>
    <property type="match status" value="1"/>
</dbReference>
<dbReference type="SUPFAM" id="SSF82693">
    <property type="entry name" value="Multidrug efflux transporter AcrB pore domain, PN1, PN2, PC1 and PC2 subdomains"/>
    <property type="match status" value="4"/>
</dbReference>
<dbReference type="OrthoDB" id="9757904at2"/>
<proteinExistence type="predicted"/>
<dbReference type="Proteomes" id="UP000093366">
    <property type="component" value="Unassembled WGS sequence"/>
</dbReference>
<dbReference type="GO" id="GO:0042910">
    <property type="term" value="F:xenobiotic transmembrane transporter activity"/>
    <property type="evidence" value="ECO:0007669"/>
    <property type="project" value="TreeGrafter"/>
</dbReference>
<dbReference type="AlphaFoldDB" id="A0A1C0TVC6"/>
<evidence type="ECO:0000256" key="1">
    <source>
        <dbReference type="SAM" id="Phobius"/>
    </source>
</evidence>
<dbReference type="EMBL" id="MAUJ01000001">
    <property type="protein sequence ID" value="OCQ23277.1"/>
    <property type="molecule type" value="Genomic_DNA"/>
</dbReference>
<feature type="transmembrane region" description="Helical" evidence="1">
    <location>
        <begin position="460"/>
        <end position="487"/>
    </location>
</feature>